<sequence>MIELRRVLQTIRSAHCTITIDTKNAVWQVNSNVLRFICNIHIIYYCIYPFLTVAVGKIIDSLRIPLLSDAEQIQGQKSVFSHDDKVDEEAGCGLDHADLTVRHRNKPRRR</sequence>
<evidence type="ECO:0000313" key="2">
    <source>
        <dbReference type="Proteomes" id="UP000053097"/>
    </source>
</evidence>
<dbReference type="EMBL" id="KK107405">
    <property type="protein sequence ID" value="EZA51213.1"/>
    <property type="molecule type" value="Genomic_DNA"/>
</dbReference>
<accession>A0A026W5D6</accession>
<keyword evidence="2" id="KW-1185">Reference proteome</keyword>
<evidence type="ECO:0000313" key="1">
    <source>
        <dbReference type="EMBL" id="EZA51213.1"/>
    </source>
</evidence>
<reference evidence="1 2" key="1">
    <citation type="journal article" date="2014" name="Curr. Biol.">
        <title>The genome of the clonal raider ant Cerapachys biroi.</title>
        <authorList>
            <person name="Oxley P.R."/>
            <person name="Ji L."/>
            <person name="Fetter-Pruneda I."/>
            <person name="McKenzie S.K."/>
            <person name="Li C."/>
            <person name="Hu H."/>
            <person name="Zhang G."/>
            <person name="Kronauer D.J."/>
        </authorList>
    </citation>
    <scope>NUCLEOTIDE SEQUENCE [LARGE SCALE GENOMIC DNA]</scope>
</reference>
<organism evidence="1 2">
    <name type="scientific">Ooceraea biroi</name>
    <name type="common">Clonal raider ant</name>
    <name type="synonym">Cerapachys biroi</name>
    <dbReference type="NCBI Taxonomy" id="2015173"/>
    <lineage>
        <taxon>Eukaryota</taxon>
        <taxon>Metazoa</taxon>
        <taxon>Ecdysozoa</taxon>
        <taxon>Arthropoda</taxon>
        <taxon>Hexapoda</taxon>
        <taxon>Insecta</taxon>
        <taxon>Pterygota</taxon>
        <taxon>Neoptera</taxon>
        <taxon>Endopterygota</taxon>
        <taxon>Hymenoptera</taxon>
        <taxon>Apocrita</taxon>
        <taxon>Aculeata</taxon>
        <taxon>Formicoidea</taxon>
        <taxon>Formicidae</taxon>
        <taxon>Dorylinae</taxon>
        <taxon>Ooceraea</taxon>
    </lineage>
</organism>
<protein>
    <submittedName>
        <fullName evidence="1">Uncharacterized protein</fullName>
    </submittedName>
</protein>
<dbReference type="AlphaFoldDB" id="A0A026W5D6"/>
<proteinExistence type="predicted"/>
<name>A0A026W5D6_OOCBI</name>
<dbReference type="Proteomes" id="UP000053097">
    <property type="component" value="Unassembled WGS sequence"/>
</dbReference>
<gene>
    <name evidence="1" type="ORF">X777_09890</name>
</gene>